<dbReference type="RefSeq" id="WP_228222159.1">
    <property type="nucleotide sequence ID" value="NZ_JAJGNP010000006.1"/>
</dbReference>
<dbReference type="InterPro" id="IPR029045">
    <property type="entry name" value="ClpP/crotonase-like_dom_sf"/>
</dbReference>
<dbReference type="Gene3D" id="6.20.390.30">
    <property type="match status" value="1"/>
</dbReference>
<sequence>MIDSGRFVVTHNETEAVNDDPMEDHSLTDAANAGTEWGLSQAFSQSTLFDLGQIDVRWDEDLATLWAFMTPLERPNSNLGLMRDTMAWQRESRRVFGDNGPLKFMVLGSRFPGVFNLGGDLEMFAECIQRRDRETLLKYGVACCEIVDRIWHCNDMNIINIGLAQGDALGGGLEALLCFDVIIAERQARFGLPEVLFGLFPGMGAWSILQRRVGPVLARQMLSEGRIYTADEMFDMGIVNQVVETGEGEAATIQWIRDHRAHHPGYVGINKAARRVHPLTLTELTDIVEMWTETALSLSDRDLRMMRRLAAAQTKLR</sequence>
<evidence type="ECO:0000313" key="1">
    <source>
        <dbReference type="EMBL" id="MCC4232995.1"/>
    </source>
</evidence>
<dbReference type="CDD" id="cd06558">
    <property type="entry name" value="crotonase-like"/>
    <property type="match status" value="1"/>
</dbReference>
<dbReference type="Gene3D" id="3.90.226.10">
    <property type="entry name" value="2-enoyl-CoA Hydratase, Chain A, domain 1"/>
    <property type="match status" value="1"/>
</dbReference>
<dbReference type="EMBL" id="JAJGNP010000006">
    <property type="protein sequence ID" value="MCC4232995.1"/>
    <property type="molecule type" value="Genomic_DNA"/>
</dbReference>
<dbReference type="PANTHER" id="PTHR11941:SF54">
    <property type="entry name" value="ENOYL-COA HYDRATASE, MITOCHONDRIAL"/>
    <property type="match status" value="1"/>
</dbReference>
<dbReference type="NCBIfam" id="NF006452">
    <property type="entry name" value="PRK08788.1"/>
    <property type="match status" value="1"/>
</dbReference>
<reference evidence="1 2" key="1">
    <citation type="submission" date="2021-10" db="EMBL/GenBank/DDBJ databases">
        <title>The diversity and Nitrogen Metabolism of Culturable Nitrate-Utilizing Bacteria Within the Oxygen Minimum Zone of the Changjiang (Yangtze River)Estuary.</title>
        <authorList>
            <person name="Zhang D."/>
            <person name="Zheng J."/>
            <person name="Liu S."/>
            <person name="He W."/>
        </authorList>
    </citation>
    <scope>NUCLEOTIDE SEQUENCE [LARGE SCALE GENOMIC DNA]</scope>
    <source>
        <strain evidence="1 2">FXH275-2</strain>
    </source>
</reference>
<comment type="caution">
    <text evidence="1">The sequence shown here is derived from an EMBL/GenBank/DDBJ whole genome shotgun (WGS) entry which is preliminary data.</text>
</comment>
<protein>
    <submittedName>
        <fullName evidence="1">Crotonase/enoyl-CoA hydratase family protein</fullName>
    </submittedName>
</protein>
<proteinExistence type="predicted"/>
<dbReference type="PANTHER" id="PTHR11941">
    <property type="entry name" value="ENOYL-COA HYDRATASE-RELATED"/>
    <property type="match status" value="1"/>
</dbReference>
<keyword evidence="2" id="KW-1185">Reference proteome</keyword>
<organism evidence="1 2">
    <name type="scientific">Sphingobium soli</name>
    <dbReference type="NCBI Taxonomy" id="1591116"/>
    <lineage>
        <taxon>Bacteria</taxon>
        <taxon>Pseudomonadati</taxon>
        <taxon>Pseudomonadota</taxon>
        <taxon>Alphaproteobacteria</taxon>
        <taxon>Sphingomonadales</taxon>
        <taxon>Sphingomonadaceae</taxon>
        <taxon>Sphingobium</taxon>
    </lineage>
</organism>
<dbReference type="SUPFAM" id="SSF52096">
    <property type="entry name" value="ClpP/crotonase"/>
    <property type="match status" value="1"/>
</dbReference>
<dbReference type="InterPro" id="IPR001753">
    <property type="entry name" value="Enoyl-CoA_hydra/iso"/>
</dbReference>
<dbReference type="Pfam" id="PF00378">
    <property type="entry name" value="ECH_1"/>
    <property type="match status" value="1"/>
</dbReference>
<dbReference type="Proteomes" id="UP001198830">
    <property type="component" value="Unassembled WGS sequence"/>
</dbReference>
<accession>A0ABS8H384</accession>
<gene>
    <name evidence="1" type="ORF">LL253_09870</name>
</gene>
<evidence type="ECO:0000313" key="2">
    <source>
        <dbReference type="Proteomes" id="UP001198830"/>
    </source>
</evidence>
<name>A0ABS8H384_9SPHN</name>